<reference evidence="4" key="1">
    <citation type="submission" date="2021-02" db="EMBL/GenBank/DDBJ databases">
        <authorList>
            <person name="Nowell W R."/>
        </authorList>
    </citation>
    <scope>NUCLEOTIDE SEQUENCE</scope>
</reference>
<dbReference type="EMBL" id="CAJNYT010003615">
    <property type="protein sequence ID" value="CAF3585044.1"/>
    <property type="molecule type" value="Genomic_DNA"/>
</dbReference>
<comment type="caution">
    <text evidence="4">The sequence shown here is derived from an EMBL/GenBank/DDBJ whole genome shotgun (WGS) entry which is preliminary data.</text>
</comment>
<accession>A0A821UYJ9</accession>
<feature type="non-terminal residue" evidence="4">
    <location>
        <position position="354"/>
    </location>
</feature>
<proteinExistence type="predicted"/>
<feature type="chain" id="PRO_5036238453" evidence="2">
    <location>
        <begin position="22"/>
        <end position="354"/>
    </location>
</feature>
<keyword evidence="1 2" id="KW-0732">Signal</keyword>
<evidence type="ECO:0000256" key="1">
    <source>
        <dbReference type="ARBA" id="ARBA00022729"/>
    </source>
</evidence>
<feature type="signal peptide" evidence="2">
    <location>
        <begin position="1"/>
        <end position="21"/>
    </location>
</feature>
<evidence type="ECO:0000313" key="4">
    <source>
        <dbReference type="EMBL" id="CAF4897396.1"/>
    </source>
</evidence>
<protein>
    <submittedName>
        <fullName evidence="4">Uncharacterized protein</fullName>
    </submittedName>
</protein>
<dbReference type="EMBL" id="CAJOBR010009814">
    <property type="protein sequence ID" value="CAF4897396.1"/>
    <property type="molecule type" value="Genomic_DNA"/>
</dbReference>
<dbReference type="InterPro" id="IPR037873">
    <property type="entry name" value="BamE-like"/>
</dbReference>
<dbReference type="AlphaFoldDB" id="A0A821UYJ9"/>
<sequence>MLKFGAFLLVILSTSIHQCGSAPTVYTITNQQYGAIQTGWTRAQVTKLVGSPGNVVSQAGTGSTSFMIIEYTGIGAGVSNAIAAIGFIGGAVVSKSEVGFDTTTAGKINIQQYNTIQIGWNQSKVLQLLGGNGNIVSQAGKPGTSSYVVTAQYTGSQSSFAIVSFVFIGGILNRKSQIGLDTGIYTITKQQYTAIQIGWTRAQLTQLVGSSGSVVSEAGTGSTNIVTVYYTGIGTGVSNAIAAIIFIGGAVVAKSEAGFDAAIAGKINIQQYNTIQIGWNQSKVLQLLGGNGNIVSQAGKPGTSSYVVTAQYTGSQSSFAIVSFVFIGGILNRKSQIGLDTGIYTITKQQYTAI</sequence>
<gene>
    <name evidence="3" type="ORF">GRG538_LOCUS21909</name>
    <name evidence="4" type="ORF">QYT958_LOCUS30567</name>
</gene>
<name>A0A821UYJ9_9BILA</name>
<organism evidence="4 5">
    <name type="scientific">Rotaria socialis</name>
    <dbReference type="NCBI Taxonomy" id="392032"/>
    <lineage>
        <taxon>Eukaryota</taxon>
        <taxon>Metazoa</taxon>
        <taxon>Spiralia</taxon>
        <taxon>Gnathifera</taxon>
        <taxon>Rotifera</taxon>
        <taxon>Eurotatoria</taxon>
        <taxon>Bdelloidea</taxon>
        <taxon>Philodinida</taxon>
        <taxon>Philodinidae</taxon>
        <taxon>Rotaria</taxon>
    </lineage>
</organism>
<dbReference type="Gene3D" id="3.30.1450.10">
    <property type="match status" value="4"/>
</dbReference>
<dbReference type="Proteomes" id="UP000663872">
    <property type="component" value="Unassembled WGS sequence"/>
</dbReference>
<evidence type="ECO:0000313" key="3">
    <source>
        <dbReference type="EMBL" id="CAF3585044.1"/>
    </source>
</evidence>
<evidence type="ECO:0000256" key="2">
    <source>
        <dbReference type="SAM" id="SignalP"/>
    </source>
</evidence>
<dbReference type="Proteomes" id="UP000663848">
    <property type="component" value="Unassembled WGS sequence"/>
</dbReference>
<evidence type="ECO:0000313" key="5">
    <source>
        <dbReference type="Proteomes" id="UP000663848"/>
    </source>
</evidence>